<dbReference type="Proteomes" id="UP000828390">
    <property type="component" value="Unassembled WGS sequence"/>
</dbReference>
<gene>
    <name evidence="3" type="ORF">DPMN_051743</name>
</gene>
<accession>A0A9D4HP87</accession>
<keyword evidence="2" id="KW-0812">Transmembrane</keyword>
<sequence length="146" mass="16045">MAYDQECSVTAECGTTGATCRNDGLGSFRCLCTPSGEIYVPSSETCLKDSRPDTTVPFGVMIAILGLFDLVVVAVYIKHRCRGQCMHRIYTNRPTQHSNFDSELSVTNSMQYSAKHREAEKAKRGSVRSPRTGSAKSIHLSNYIGN</sequence>
<evidence type="ECO:0000313" key="4">
    <source>
        <dbReference type="Proteomes" id="UP000828390"/>
    </source>
</evidence>
<protein>
    <submittedName>
        <fullName evidence="3">Uncharacterized protein</fullName>
    </submittedName>
</protein>
<feature type="transmembrane region" description="Helical" evidence="2">
    <location>
        <begin position="58"/>
        <end position="77"/>
    </location>
</feature>
<organism evidence="3 4">
    <name type="scientific">Dreissena polymorpha</name>
    <name type="common">Zebra mussel</name>
    <name type="synonym">Mytilus polymorpha</name>
    <dbReference type="NCBI Taxonomy" id="45954"/>
    <lineage>
        <taxon>Eukaryota</taxon>
        <taxon>Metazoa</taxon>
        <taxon>Spiralia</taxon>
        <taxon>Lophotrochozoa</taxon>
        <taxon>Mollusca</taxon>
        <taxon>Bivalvia</taxon>
        <taxon>Autobranchia</taxon>
        <taxon>Heteroconchia</taxon>
        <taxon>Euheterodonta</taxon>
        <taxon>Imparidentia</taxon>
        <taxon>Neoheterodontei</taxon>
        <taxon>Myida</taxon>
        <taxon>Dreissenoidea</taxon>
        <taxon>Dreissenidae</taxon>
        <taxon>Dreissena</taxon>
    </lineage>
</organism>
<feature type="region of interest" description="Disordered" evidence="1">
    <location>
        <begin position="113"/>
        <end position="135"/>
    </location>
</feature>
<proteinExistence type="predicted"/>
<comment type="caution">
    <text evidence="3">The sequence shown here is derived from an EMBL/GenBank/DDBJ whole genome shotgun (WGS) entry which is preliminary data.</text>
</comment>
<evidence type="ECO:0000256" key="2">
    <source>
        <dbReference type="SAM" id="Phobius"/>
    </source>
</evidence>
<keyword evidence="2" id="KW-0472">Membrane</keyword>
<evidence type="ECO:0000256" key="1">
    <source>
        <dbReference type="SAM" id="MobiDB-lite"/>
    </source>
</evidence>
<reference evidence="3" key="2">
    <citation type="submission" date="2020-11" db="EMBL/GenBank/DDBJ databases">
        <authorList>
            <person name="McCartney M.A."/>
            <person name="Auch B."/>
            <person name="Kono T."/>
            <person name="Mallez S."/>
            <person name="Becker A."/>
            <person name="Gohl D.M."/>
            <person name="Silverstein K.A.T."/>
            <person name="Koren S."/>
            <person name="Bechman K.B."/>
            <person name="Herman A."/>
            <person name="Abrahante J.E."/>
            <person name="Garbe J."/>
        </authorList>
    </citation>
    <scope>NUCLEOTIDE SEQUENCE</scope>
    <source>
        <strain evidence="3">Duluth1</strain>
        <tissue evidence="3">Whole animal</tissue>
    </source>
</reference>
<dbReference type="AlphaFoldDB" id="A0A9D4HP87"/>
<name>A0A9D4HP87_DREPO</name>
<dbReference type="EMBL" id="JAIWYP010000012">
    <property type="protein sequence ID" value="KAH3725890.1"/>
    <property type="molecule type" value="Genomic_DNA"/>
</dbReference>
<keyword evidence="2" id="KW-1133">Transmembrane helix</keyword>
<reference evidence="3" key="1">
    <citation type="journal article" date="2019" name="bioRxiv">
        <title>The Genome of the Zebra Mussel, Dreissena polymorpha: A Resource for Invasive Species Research.</title>
        <authorList>
            <person name="McCartney M.A."/>
            <person name="Auch B."/>
            <person name="Kono T."/>
            <person name="Mallez S."/>
            <person name="Zhang Y."/>
            <person name="Obille A."/>
            <person name="Becker A."/>
            <person name="Abrahante J.E."/>
            <person name="Garbe J."/>
            <person name="Badalamenti J.P."/>
            <person name="Herman A."/>
            <person name="Mangelson H."/>
            <person name="Liachko I."/>
            <person name="Sullivan S."/>
            <person name="Sone E.D."/>
            <person name="Koren S."/>
            <person name="Silverstein K.A.T."/>
            <person name="Beckman K.B."/>
            <person name="Gohl D.M."/>
        </authorList>
    </citation>
    <scope>NUCLEOTIDE SEQUENCE</scope>
    <source>
        <strain evidence="3">Duluth1</strain>
        <tissue evidence="3">Whole animal</tissue>
    </source>
</reference>
<evidence type="ECO:0000313" key="3">
    <source>
        <dbReference type="EMBL" id="KAH3725890.1"/>
    </source>
</evidence>
<keyword evidence="4" id="KW-1185">Reference proteome</keyword>